<comment type="caution">
    <text evidence="1">The sequence shown here is derived from an EMBL/GenBank/DDBJ whole genome shotgun (WGS) entry which is preliminary data.</text>
</comment>
<dbReference type="InterPro" id="IPR001387">
    <property type="entry name" value="Cro/C1-type_HTH"/>
</dbReference>
<dbReference type="CDD" id="cd00093">
    <property type="entry name" value="HTH_XRE"/>
    <property type="match status" value="1"/>
</dbReference>
<protein>
    <submittedName>
        <fullName evidence="1">Helix-turn-helix transcriptional regulator</fullName>
    </submittedName>
</protein>
<evidence type="ECO:0000313" key="2">
    <source>
        <dbReference type="Proteomes" id="UP000622475"/>
    </source>
</evidence>
<dbReference type="Gene3D" id="1.10.260.40">
    <property type="entry name" value="lambda repressor-like DNA-binding domains"/>
    <property type="match status" value="1"/>
</dbReference>
<dbReference type="Proteomes" id="UP000622475">
    <property type="component" value="Unassembled WGS sequence"/>
</dbReference>
<sequence>MKIVKFTVEKNQDGYWAHREESNGLIAGYGQTITELKADVVQAYNLFFEDTKKTITEDQITFLFDLSSFFELHKEISPTGFAKRIKMQNSQLSEYINGKRTVTPKQAAKILTGLKELGKELTEMAEFA</sequence>
<evidence type="ECO:0000313" key="1">
    <source>
        <dbReference type="EMBL" id="MBE9664026.1"/>
    </source>
</evidence>
<accession>A0A929PYA2</accession>
<dbReference type="SUPFAM" id="SSF47413">
    <property type="entry name" value="lambda repressor-like DNA-binding domains"/>
    <property type="match status" value="1"/>
</dbReference>
<dbReference type="InterPro" id="IPR010982">
    <property type="entry name" value="Lambda_DNA-bd_dom_sf"/>
</dbReference>
<dbReference type="GO" id="GO:0003677">
    <property type="term" value="F:DNA binding"/>
    <property type="evidence" value="ECO:0007669"/>
    <property type="project" value="InterPro"/>
</dbReference>
<dbReference type="AlphaFoldDB" id="A0A929PYA2"/>
<proteinExistence type="predicted"/>
<name>A0A929PYA2_9SPHI</name>
<dbReference type="EMBL" id="JADFFL010000009">
    <property type="protein sequence ID" value="MBE9664026.1"/>
    <property type="molecule type" value="Genomic_DNA"/>
</dbReference>
<reference evidence="1" key="1">
    <citation type="submission" date="2020-10" db="EMBL/GenBank/DDBJ databases">
        <title>Mucilaginibacter mali sp. nov., isolated from rhizosphere soil of apple orchard.</title>
        <authorList>
            <person name="Lee J.-S."/>
            <person name="Kim H.S."/>
            <person name="Kim J.-S."/>
        </authorList>
    </citation>
    <scope>NUCLEOTIDE SEQUENCE</scope>
    <source>
        <strain evidence="1">KCTC 22746</strain>
    </source>
</reference>
<dbReference type="RefSeq" id="WP_194113273.1">
    <property type="nucleotide sequence ID" value="NZ_JADFFL010000009.1"/>
</dbReference>
<gene>
    <name evidence="1" type="ORF">IRJ16_19235</name>
</gene>
<keyword evidence="2" id="KW-1185">Reference proteome</keyword>
<organism evidence="1 2">
    <name type="scientific">Mucilaginibacter myungsuensis</name>
    <dbReference type="NCBI Taxonomy" id="649104"/>
    <lineage>
        <taxon>Bacteria</taxon>
        <taxon>Pseudomonadati</taxon>
        <taxon>Bacteroidota</taxon>
        <taxon>Sphingobacteriia</taxon>
        <taxon>Sphingobacteriales</taxon>
        <taxon>Sphingobacteriaceae</taxon>
        <taxon>Mucilaginibacter</taxon>
    </lineage>
</organism>